<sequence>MVPRHRIKEVYINVFQTSFKEKNLNKKESCMKNYNQKKVKREKE</sequence>
<evidence type="ECO:0000313" key="1">
    <source>
        <dbReference type="EMBL" id="AGF97857.1"/>
    </source>
</evidence>
<name>M1PBE7_METMZ</name>
<dbReference type="KEGG" id="mmaz:MmTuc01_2555"/>
<proteinExistence type="predicted"/>
<evidence type="ECO:0000313" key="2">
    <source>
        <dbReference type="Proteomes" id="UP000011718"/>
    </source>
</evidence>
<protein>
    <submittedName>
        <fullName evidence="1">Uncharacterized protein</fullName>
    </submittedName>
</protein>
<organism evidence="1 2">
    <name type="scientific">Methanosarcina mazei Tuc01</name>
    <dbReference type="NCBI Taxonomy" id="1236903"/>
    <lineage>
        <taxon>Archaea</taxon>
        <taxon>Methanobacteriati</taxon>
        <taxon>Methanobacteriota</taxon>
        <taxon>Stenosarchaea group</taxon>
        <taxon>Methanomicrobia</taxon>
        <taxon>Methanosarcinales</taxon>
        <taxon>Methanosarcinaceae</taxon>
        <taxon>Methanosarcina</taxon>
    </lineage>
</organism>
<dbReference type="EMBL" id="CP004144">
    <property type="protein sequence ID" value="AGF97857.1"/>
    <property type="molecule type" value="Genomic_DNA"/>
</dbReference>
<dbReference type="AlphaFoldDB" id="M1PBE7"/>
<accession>M1PBE7</accession>
<dbReference type="Proteomes" id="UP000011718">
    <property type="component" value="Chromosome"/>
</dbReference>
<dbReference type="HOGENOM" id="CLU_3210776_0_0_2"/>
<reference evidence="1 2" key="1">
    <citation type="journal article" date="2013" name="Genome Announc.">
        <title>Complete Genome of a Methanosarcina mazei Strain Isolated from Sediment Samples from an Amazonian Flooded Area.</title>
        <authorList>
            <person name="Assis das Gracas D."/>
            <person name="Thiago Juca Ramos R."/>
            <person name="Vieira Araujo A.C."/>
            <person name="Zahlouth R."/>
            <person name="Ribeiro Carneiro A."/>
            <person name="Souza Lopes T."/>
            <person name="Azevedo Barauna R."/>
            <person name="Azevedo V."/>
            <person name="Cruz Schneider M.P."/>
            <person name="Pellizari V.H."/>
            <person name="Silva A."/>
        </authorList>
    </citation>
    <scope>NUCLEOTIDE SEQUENCE [LARGE SCALE GENOMIC DNA]</scope>
    <source>
        <strain evidence="1 2">Tuc01</strain>
    </source>
</reference>
<gene>
    <name evidence="1" type="ORF">MmTuc01_2555</name>
</gene>
<dbReference type="BioCyc" id="MMAZ1236903:G139K-2440-MONOMER"/>